<organism evidence="5 6">
    <name type="scientific">Rhodanobacter umsongensis</name>
    <dbReference type="NCBI Taxonomy" id="633153"/>
    <lineage>
        <taxon>Bacteria</taxon>
        <taxon>Pseudomonadati</taxon>
        <taxon>Pseudomonadota</taxon>
        <taxon>Gammaproteobacteria</taxon>
        <taxon>Lysobacterales</taxon>
        <taxon>Rhodanobacteraceae</taxon>
        <taxon>Rhodanobacter</taxon>
    </lineage>
</organism>
<dbReference type="PANTHER" id="PTHR28620:SF1">
    <property type="entry name" value="CENP-V_GFA DOMAIN-CONTAINING PROTEIN"/>
    <property type="match status" value="1"/>
</dbReference>
<dbReference type="PROSITE" id="PS51891">
    <property type="entry name" value="CENP_V_GFA"/>
    <property type="match status" value="1"/>
</dbReference>
<sequence>MQTHKGSCHCKRVSFEFDGGVGAAIECNCSICRMKGAIWYGTDDAHFRILSGVDDLALYQFGTMTAKHYSCKSCGVSPFSRPRIAPAMWVVNLRCVDGIELSGLEIQLFDGHHWEAAAQKLLQARASGAV</sequence>
<name>A0ABW0JLM9_9GAMM</name>
<comment type="similarity">
    <text evidence="1">Belongs to the Gfa family.</text>
</comment>
<dbReference type="InterPro" id="IPR011057">
    <property type="entry name" value="Mss4-like_sf"/>
</dbReference>
<dbReference type="RefSeq" id="WP_377304719.1">
    <property type="nucleotide sequence ID" value="NZ_JBHSMK010000005.1"/>
</dbReference>
<keyword evidence="2" id="KW-0479">Metal-binding</keyword>
<feature type="domain" description="CENP-V/GFA" evidence="4">
    <location>
        <begin position="4"/>
        <end position="115"/>
    </location>
</feature>
<keyword evidence="6" id="KW-1185">Reference proteome</keyword>
<gene>
    <name evidence="5" type="ORF">ACFPME_09925</name>
</gene>
<protein>
    <submittedName>
        <fullName evidence="5">GFA family protein</fullName>
    </submittedName>
</protein>
<dbReference type="InterPro" id="IPR052355">
    <property type="entry name" value="CENP-V-like"/>
</dbReference>
<dbReference type="Proteomes" id="UP001596013">
    <property type="component" value="Unassembled WGS sequence"/>
</dbReference>
<comment type="caution">
    <text evidence="5">The sequence shown here is derived from an EMBL/GenBank/DDBJ whole genome shotgun (WGS) entry which is preliminary data.</text>
</comment>
<dbReference type="InterPro" id="IPR006913">
    <property type="entry name" value="CENP-V/GFA"/>
</dbReference>
<keyword evidence="3" id="KW-0862">Zinc</keyword>
<dbReference type="EMBL" id="JBHSMK010000005">
    <property type="protein sequence ID" value="MFC5436873.1"/>
    <property type="molecule type" value="Genomic_DNA"/>
</dbReference>
<reference evidence="6" key="1">
    <citation type="journal article" date="2019" name="Int. J. Syst. Evol. Microbiol.">
        <title>The Global Catalogue of Microorganisms (GCM) 10K type strain sequencing project: providing services to taxonomists for standard genome sequencing and annotation.</title>
        <authorList>
            <consortium name="The Broad Institute Genomics Platform"/>
            <consortium name="The Broad Institute Genome Sequencing Center for Infectious Disease"/>
            <person name="Wu L."/>
            <person name="Ma J."/>
        </authorList>
    </citation>
    <scope>NUCLEOTIDE SEQUENCE [LARGE SCALE GENOMIC DNA]</scope>
    <source>
        <strain evidence="6">JCM 17130</strain>
    </source>
</reference>
<dbReference type="PANTHER" id="PTHR28620">
    <property type="entry name" value="CENTROMERE PROTEIN V"/>
    <property type="match status" value="1"/>
</dbReference>
<dbReference type="Pfam" id="PF04828">
    <property type="entry name" value="GFA"/>
    <property type="match status" value="1"/>
</dbReference>
<evidence type="ECO:0000256" key="1">
    <source>
        <dbReference type="ARBA" id="ARBA00005495"/>
    </source>
</evidence>
<dbReference type="Gene3D" id="2.170.150.70">
    <property type="match status" value="1"/>
</dbReference>
<evidence type="ECO:0000256" key="2">
    <source>
        <dbReference type="ARBA" id="ARBA00022723"/>
    </source>
</evidence>
<evidence type="ECO:0000313" key="5">
    <source>
        <dbReference type="EMBL" id="MFC5436873.1"/>
    </source>
</evidence>
<evidence type="ECO:0000256" key="3">
    <source>
        <dbReference type="ARBA" id="ARBA00022833"/>
    </source>
</evidence>
<proteinExistence type="inferred from homology"/>
<dbReference type="SUPFAM" id="SSF51316">
    <property type="entry name" value="Mss4-like"/>
    <property type="match status" value="1"/>
</dbReference>
<evidence type="ECO:0000259" key="4">
    <source>
        <dbReference type="PROSITE" id="PS51891"/>
    </source>
</evidence>
<evidence type="ECO:0000313" key="6">
    <source>
        <dbReference type="Proteomes" id="UP001596013"/>
    </source>
</evidence>
<accession>A0ABW0JLM9</accession>